<dbReference type="PANTHER" id="PTHR33434:SF2">
    <property type="entry name" value="FATTY ACID-BINDING PROTEIN TM_1468"/>
    <property type="match status" value="1"/>
</dbReference>
<evidence type="ECO:0000313" key="2">
    <source>
        <dbReference type="EMBL" id="GIO65430.1"/>
    </source>
</evidence>
<protein>
    <recommendedName>
        <fullName evidence="4">DegV family protein</fullName>
    </recommendedName>
</protein>
<comment type="caution">
    <text evidence="2">The sequence shown here is derived from an EMBL/GenBank/DDBJ whole genome shotgun (WGS) entry which is preliminary data.</text>
</comment>
<dbReference type="InterPro" id="IPR043168">
    <property type="entry name" value="DegV_C"/>
</dbReference>
<dbReference type="Gene3D" id="3.30.1180.10">
    <property type="match status" value="1"/>
</dbReference>
<dbReference type="RefSeq" id="WP_036707699.1">
    <property type="nucleotide sequence ID" value="NZ_BORW01000001.1"/>
</dbReference>
<keyword evidence="3" id="KW-1185">Reference proteome</keyword>
<gene>
    <name evidence="2" type="ORF">J21TS3_02510</name>
</gene>
<accession>A0ABQ4LQ86</accession>
<reference evidence="2 3" key="1">
    <citation type="submission" date="2021-03" db="EMBL/GenBank/DDBJ databases">
        <title>Antimicrobial resistance genes in bacteria isolated from Japanese honey, and their potential for conferring macrolide and lincosamide resistance in the American foulbrood pathogen Paenibacillus larvae.</title>
        <authorList>
            <person name="Okamoto M."/>
            <person name="Kumagai M."/>
            <person name="Kanamori H."/>
            <person name="Takamatsu D."/>
        </authorList>
    </citation>
    <scope>NUCLEOTIDE SEQUENCE [LARGE SCALE GENOMIC DNA]</scope>
    <source>
        <strain evidence="2 3">J21TS3</strain>
    </source>
</reference>
<dbReference type="Proteomes" id="UP000680638">
    <property type="component" value="Unassembled WGS sequence"/>
</dbReference>
<dbReference type="InterPro" id="IPR003797">
    <property type="entry name" value="DegV"/>
</dbReference>
<dbReference type="PANTHER" id="PTHR33434">
    <property type="entry name" value="DEGV DOMAIN-CONTAINING PROTEIN DR_1986-RELATED"/>
    <property type="match status" value="1"/>
</dbReference>
<dbReference type="PROSITE" id="PS51482">
    <property type="entry name" value="DEGV"/>
    <property type="match status" value="1"/>
</dbReference>
<dbReference type="InterPro" id="IPR050270">
    <property type="entry name" value="DegV_domain_contain"/>
</dbReference>
<organism evidence="2 3">
    <name type="scientific">Paenibacillus cookii</name>
    <dbReference type="NCBI Taxonomy" id="157839"/>
    <lineage>
        <taxon>Bacteria</taxon>
        <taxon>Bacillati</taxon>
        <taxon>Bacillota</taxon>
        <taxon>Bacilli</taxon>
        <taxon>Bacillales</taxon>
        <taxon>Paenibacillaceae</taxon>
        <taxon>Paenibacillus</taxon>
    </lineage>
</organism>
<keyword evidence="1" id="KW-0446">Lipid-binding</keyword>
<evidence type="ECO:0000256" key="1">
    <source>
        <dbReference type="ARBA" id="ARBA00023121"/>
    </source>
</evidence>
<proteinExistence type="predicted"/>
<dbReference type="NCBIfam" id="TIGR00762">
    <property type="entry name" value="DegV"/>
    <property type="match status" value="1"/>
</dbReference>
<dbReference type="EMBL" id="BORW01000001">
    <property type="protein sequence ID" value="GIO65430.1"/>
    <property type="molecule type" value="Genomic_DNA"/>
</dbReference>
<dbReference type="Pfam" id="PF02645">
    <property type="entry name" value="DegV"/>
    <property type="match status" value="1"/>
</dbReference>
<dbReference type="Gene3D" id="3.40.50.10170">
    <property type="match status" value="1"/>
</dbReference>
<evidence type="ECO:0000313" key="3">
    <source>
        <dbReference type="Proteomes" id="UP000680638"/>
    </source>
</evidence>
<evidence type="ECO:0008006" key="4">
    <source>
        <dbReference type="Google" id="ProtNLM"/>
    </source>
</evidence>
<dbReference type="SUPFAM" id="SSF82549">
    <property type="entry name" value="DAK1/DegV-like"/>
    <property type="match status" value="1"/>
</dbReference>
<name>A0ABQ4LQ86_9BACL</name>
<sequence length="285" mass="31066">MAHPVIVTDSTADIPEELVNKYDIHVVPLRLMFGEETFEDGVDISAEVFYKRLVQSEQLPTTSQASPADYIEAYQNLMNMFPDSPIISFHISSGLSGTYQSALLAKSMLDDPPSIHVVDSKSASYGFGLLVVHAARLAAEGKTAAEILDAVEQVRRQRKLYFLVDTLEYLQKGGRIGKAAAVIGNLLNIKPILSIDEEGIIYAVEKVRGRKKAISRMIERFQADLGGIRNINVAVGHTADPASADPVLEELSRHYNLGEVVLTNIGPVVGTHVGPGTLAVFIWPN</sequence>